<evidence type="ECO:0000313" key="5">
    <source>
        <dbReference type="Proteomes" id="UP001521181"/>
    </source>
</evidence>
<accession>A0ABS8Z063</accession>
<keyword evidence="2" id="KW-0560">Oxidoreductase</keyword>
<dbReference type="Pfam" id="PF01266">
    <property type="entry name" value="DAO"/>
    <property type="match status" value="1"/>
</dbReference>
<dbReference type="PANTHER" id="PTHR13847">
    <property type="entry name" value="SARCOSINE DEHYDROGENASE-RELATED"/>
    <property type="match status" value="1"/>
</dbReference>
<reference evidence="4 5" key="1">
    <citation type="submission" date="2021-12" db="EMBL/GenBank/DDBJ databases">
        <title>Sinirhodobacter sp. WL0062 is a bacterium isolated from seawater.</title>
        <authorList>
            <person name="Wang L."/>
            <person name="He W."/>
            <person name="Zhang D.-F."/>
        </authorList>
    </citation>
    <scope>NUCLEOTIDE SEQUENCE [LARGE SCALE GENOMIC DNA]</scope>
    <source>
        <strain evidence="4 5">WL0062</strain>
    </source>
</reference>
<dbReference type="InterPro" id="IPR036188">
    <property type="entry name" value="FAD/NAD-bd_sf"/>
</dbReference>
<dbReference type="Gene3D" id="3.50.50.60">
    <property type="entry name" value="FAD/NAD(P)-binding domain"/>
    <property type="match status" value="1"/>
</dbReference>
<name>A0ABS8Z063_9RHOB</name>
<organism evidence="4 5">
    <name type="scientific">Rhodobacter flavimaris</name>
    <dbReference type="NCBI Taxonomy" id="2907145"/>
    <lineage>
        <taxon>Bacteria</taxon>
        <taxon>Pseudomonadati</taxon>
        <taxon>Pseudomonadota</taxon>
        <taxon>Alphaproteobacteria</taxon>
        <taxon>Rhodobacterales</taxon>
        <taxon>Rhodobacter group</taxon>
        <taxon>Rhodobacter</taxon>
    </lineage>
</organism>
<comment type="similarity">
    <text evidence="1">Belongs to the DadA oxidoreductase family.</text>
</comment>
<dbReference type="Gene3D" id="3.30.9.10">
    <property type="entry name" value="D-Amino Acid Oxidase, subunit A, domain 2"/>
    <property type="match status" value="1"/>
</dbReference>
<dbReference type="SUPFAM" id="SSF51905">
    <property type="entry name" value="FAD/NAD(P)-binding domain"/>
    <property type="match status" value="1"/>
</dbReference>
<dbReference type="EMBL" id="JAJUOS010000013">
    <property type="protein sequence ID" value="MCE5974790.1"/>
    <property type="molecule type" value="Genomic_DNA"/>
</dbReference>
<dbReference type="PANTHER" id="PTHR13847:SF280">
    <property type="entry name" value="D-AMINO ACID DEHYDROGENASE"/>
    <property type="match status" value="1"/>
</dbReference>
<proteinExistence type="inferred from homology"/>
<evidence type="ECO:0000256" key="2">
    <source>
        <dbReference type="ARBA" id="ARBA00023002"/>
    </source>
</evidence>
<keyword evidence="5" id="KW-1185">Reference proteome</keyword>
<evidence type="ECO:0000313" key="4">
    <source>
        <dbReference type="EMBL" id="MCE5974790.1"/>
    </source>
</evidence>
<dbReference type="RefSeq" id="WP_233677729.1">
    <property type="nucleotide sequence ID" value="NZ_JAJUOS010000013.1"/>
</dbReference>
<dbReference type="Proteomes" id="UP001521181">
    <property type="component" value="Unassembled WGS sequence"/>
</dbReference>
<dbReference type="InterPro" id="IPR006076">
    <property type="entry name" value="FAD-dep_OxRdtase"/>
</dbReference>
<evidence type="ECO:0000259" key="3">
    <source>
        <dbReference type="Pfam" id="PF01266"/>
    </source>
</evidence>
<sequence>MSFVISEASPVTYPGPAPAQADVVVIGGGVAGVMSAYHLAQAGRRVVLCEKGRIAGEQSSRNWGWIRQQRRDPDELPIMIESMRLWEGFAARLGPELGFRRCGVAYLTHDRDAVEGYARWVELAASHGVESHLLSPKELGERIPNKAGWIAGLITPSDARAEPWVAVPILARLAAEAGVHIVENCAVRGLDLTAGRVAGVITEQGRITAEQVLLAGGAWSSLFARRHGVGLPQLLVRSTVAQTVALPEVTQVSGADNVFAWRRRLDGSYTVAPGTWHDFYIGPDAFRHFFKYVPQMRRDLSKTAMKGWSPGKGWPDGWTTPRNWAFDGPSPFEALRILNPQPNMMRLAEVQDAFAWAFPTLGRPQLARTWAGMIDTMPDTVPVLDESPIPGFWIATGLSGHGFGIGPGVGRVMADLMLGHPAGHDMRRFRYGRFTDGSKIDLGPTF</sequence>
<evidence type="ECO:0000256" key="1">
    <source>
        <dbReference type="ARBA" id="ARBA00009410"/>
    </source>
</evidence>
<gene>
    <name evidence="4" type="ORF">LZA78_14975</name>
</gene>
<protein>
    <submittedName>
        <fullName evidence="4">FAD-binding oxidoreductase</fullName>
    </submittedName>
</protein>
<comment type="caution">
    <text evidence="4">The sequence shown here is derived from an EMBL/GenBank/DDBJ whole genome shotgun (WGS) entry which is preliminary data.</text>
</comment>
<feature type="domain" description="FAD dependent oxidoreductase" evidence="3">
    <location>
        <begin position="22"/>
        <end position="416"/>
    </location>
</feature>